<gene>
    <name evidence="7" type="ORF">GBAR_LOCUS19054</name>
</gene>
<dbReference type="Gene3D" id="1.20.870.10">
    <property type="entry name" value="Son of sevenless (SoS) protein Chain: S domain 1"/>
    <property type="match status" value="1"/>
</dbReference>
<dbReference type="InterPro" id="IPR018490">
    <property type="entry name" value="cNMP-bd_dom_sf"/>
</dbReference>
<feature type="region of interest" description="Disordered" evidence="2">
    <location>
        <begin position="228"/>
        <end position="319"/>
    </location>
</feature>
<dbReference type="CDD" id="cd00038">
    <property type="entry name" value="CAP_ED"/>
    <property type="match status" value="2"/>
</dbReference>
<sequence length="895" mass="101242">MDEEFFTKRFVECVKKLHEDRDDQDVDYICHVLKNLIEFSGYDAPTLRSVSQRLSYEAYAEDTVIYREGDSLTCWYYILSGSVMISNNYYYPSGSSFGQCILTNVRDDKCIIAESTELLRIDYTEEELRRAVKIATMSKFTASTGSQDFTRASHTRSSAKAAPPSILPDLQVAPARQKEIKKPTADAELNMLNPGSAGHHSRSRSEERSIFTFDAADVMKSISQENLAKARMRGGVSSTEIRVTRRYHHDRDNRHRFSAPPGPDRSSGVGIRDSVGSMDYLSESQVDSDDEESAQSETSSSPSMDGVLEVLSKSPDDRTEEDIERVMDILQYIPVFSNMTSNIRKALFRSLMAQIIENENVVIIDNGEEVTRWYVVLNGQLKLIREREGDRVFQAGDSFGVSQSLKILPHRGKLVTHSRDCTLCYVSSEEYGRILVQGEENMKRVEEDGRLVAVLEKRSINAHREGYFIVQATPQHLIDNLLVESVDDGFHKDFLLTYRTFLDSPQRILTKLKEAWQEALPDLRDRITVILLNWVSSHFPDFEGHDYMTEFLEWFEAVLLEDGKVAEKRALDKSRSLHARVRYIEMDRAGTNSPLDFEVVGGSEYGSEIFVASVKPESMPEAAGLMVGDQMMEINDVRCSKKDLKQVQSILKKNFKLSLKVRSNLPEFKNFMADPPQPKPVEGIQTLRWRNIYQHRVPRAPHVPLIPMTRTKSDHHPDHDVRSRSRTQSASSPFRVRPIGAPPSPKTKTKQTPVPIFILVVLYVYIYLFLFITPLTNHVACVLYLQKIFKPLAIVGKAPFQKLRRLRSRPNTSSTSLDSDGGLGGPLKAKPMIKTARKLSSENLAGVGGGKESPVGPGPVRATSLEDIPSFRLPLWLPLSPLPEDRGRRCETLRP</sequence>
<feature type="domain" description="PDZ" evidence="5">
    <location>
        <begin position="583"/>
        <end position="653"/>
    </location>
</feature>
<evidence type="ECO:0000259" key="5">
    <source>
        <dbReference type="PROSITE" id="PS50106"/>
    </source>
</evidence>
<evidence type="ECO:0000313" key="7">
    <source>
        <dbReference type="EMBL" id="CAI8033775.1"/>
    </source>
</evidence>
<feature type="region of interest" description="Disordered" evidence="2">
    <location>
        <begin position="843"/>
        <end position="863"/>
    </location>
</feature>
<feature type="domain" description="N-terminal Ras-GEF" evidence="6">
    <location>
        <begin position="465"/>
        <end position="582"/>
    </location>
</feature>
<dbReference type="InterPro" id="IPR036034">
    <property type="entry name" value="PDZ_sf"/>
</dbReference>
<dbReference type="InterPro" id="IPR000595">
    <property type="entry name" value="cNMP-bd_dom"/>
</dbReference>
<dbReference type="GO" id="GO:0005085">
    <property type="term" value="F:guanyl-nucleotide exchange factor activity"/>
    <property type="evidence" value="ECO:0007669"/>
    <property type="project" value="UniProtKB-KW"/>
</dbReference>
<dbReference type="PROSITE" id="PS50042">
    <property type="entry name" value="CNMP_BINDING_3"/>
    <property type="match status" value="2"/>
</dbReference>
<evidence type="ECO:0000259" key="6">
    <source>
        <dbReference type="PROSITE" id="PS50212"/>
    </source>
</evidence>
<dbReference type="Pfam" id="PF00618">
    <property type="entry name" value="RasGEF_N"/>
    <property type="match status" value="1"/>
</dbReference>
<dbReference type="InterPro" id="IPR000651">
    <property type="entry name" value="Ras-like_Gua-exchang_fac_N"/>
</dbReference>
<feature type="domain" description="Cyclic nucleotide-binding" evidence="4">
    <location>
        <begin position="38"/>
        <end position="85"/>
    </location>
</feature>
<dbReference type="EMBL" id="CASHTH010002692">
    <property type="protein sequence ID" value="CAI8033775.1"/>
    <property type="molecule type" value="Genomic_DNA"/>
</dbReference>
<evidence type="ECO:0000256" key="1">
    <source>
        <dbReference type="PROSITE-ProRule" id="PRU00135"/>
    </source>
</evidence>
<proteinExistence type="predicted"/>
<feature type="transmembrane region" description="Helical" evidence="3">
    <location>
        <begin position="756"/>
        <end position="785"/>
    </location>
</feature>
<dbReference type="InterPro" id="IPR001478">
    <property type="entry name" value="PDZ"/>
</dbReference>
<feature type="compositionally biased region" description="Polar residues" evidence="2">
    <location>
        <begin position="146"/>
        <end position="158"/>
    </location>
</feature>
<keyword evidence="3" id="KW-0472">Membrane</keyword>
<dbReference type="InterPro" id="IPR014710">
    <property type="entry name" value="RmlC-like_jellyroll"/>
</dbReference>
<name>A0AA35X0S3_GEOBA</name>
<dbReference type="InterPro" id="IPR023578">
    <property type="entry name" value="Ras_GEF_dom_sf"/>
</dbReference>
<dbReference type="SMART" id="SM00100">
    <property type="entry name" value="cNMP"/>
    <property type="match status" value="2"/>
</dbReference>
<dbReference type="Gene3D" id="2.60.120.10">
    <property type="entry name" value="Jelly Rolls"/>
    <property type="match status" value="2"/>
</dbReference>
<organism evidence="7 8">
    <name type="scientific">Geodia barretti</name>
    <name type="common">Barrett's horny sponge</name>
    <dbReference type="NCBI Taxonomy" id="519541"/>
    <lineage>
        <taxon>Eukaryota</taxon>
        <taxon>Metazoa</taxon>
        <taxon>Porifera</taxon>
        <taxon>Demospongiae</taxon>
        <taxon>Heteroscleromorpha</taxon>
        <taxon>Tetractinellida</taxon>
        <taxon>Astrophorina</taxon>
        <taxon>Geodiidae</taxon>
        <taxon>Geodia</taxon>
    </lineage>
</organism>
<reference evidence="7" key="1">
    <citation type="submission" date="2023-03" db="EMBL/GenBank/DDBJ databases">
        <authorList>
            <person name="Steffen K."/>
            <person name="Cardenas P."/>
        </authorList>
    </citation>
    <scope>NUCLEOTIDE SEQUENCE</scope>
</reference>
<accession>A0AA35X0S3</accession>
<dbReference type="SUPFAM" id="SSF50156">
    <property type="entry name" value="PDZ domain-like"/>
    <property type="match status" value="1"/>
</dbReference>
<dbReference type="PROSITE" id="PS50106">
    <property type="entry name" value="PDZ"/>
    <property type="match status" value="1"/>
</dbReference>
<keyword evidence="3" id="KW-0812">Transmembrane</keyword>
<feature type="compositionally biased region" description="Basic and acidic residues" evidence="2">
    <location>
        <begin position="176"/>
        <end position="185"/>
    </location>
</feature>
<dbReference type="CDD" id="cd06224">
    <property type="entry name" value="REM"/>
    <property type="match status" value="1"/>
</dbReference>
<dbReference type="PANTHER" id="PTHR23011">
    <property type="entry name" value="CYCLIC NUCLEOTIDE-BINDING DOMAIN CONTAINING PROTEIN"/>
    <property type="match status" value="1"/>
</dbReference>
<evidence type="ECO:0000313" key="8">
    <source>
        <dbReference type="Proteomes" id="UP001174909"/>
    </source>
</evidence>
<dbReference type="AlphaFoldDB" id="A0AA35X0S3"/>
<keyword evidence="8" id="KW-1185">Reference proteome</keyword>
<evidence type="ECO:0000259" key="4">
    <source>
        <dbReference type="PROSITE" id="PS50042"/>
    </source>
</evidence>
<keyword evidence="3" id="KW-1133">Transmembrane helix</keyword>
<comment type="caution">
    <text evidence="7">The sequence shown here is derived from an EMBL/GenBank/DDBJ whole genome shotgun (WGS) entry which is preliminary data.</text>
</comment>
<dbReference type="Pfam" id="PF00595">
    <property type="entry name" value="PDZ"/>
    <property type="match status" value="1"/>
</dbReference>
<feature type="domain" description="Cyclic nucleotide-binding" evidence="4">
    <location>
        <begin position="335"/>
        <end position="448"/>
    </location>
</feature>
<feature type="region of interest" description="Disordered" evidence="2">
    <location>
        <begin position="806"/>
        <end position="826"/>
    </location>
</feature>
<dbReference type="SMART" id="SM00229">
    <property type="entry name" value="RasGEFN"/>
    <property type="match status" value="1"/>
</dbReference>
<dbReference type="SMART" id="SM00228">
    <property type="entry name" value="PDZ"/>
    <property type="match status" value="1"/>
</dbReference>
<keyword evidence="1" id="KW-0344">Guanine-nucleotide releasing factor</keyword>
<evidence type="ECO:0000256" key="2">
    <source>
        <dbReference type="SAM" id="MobiDB-lite"/>
    </source>
</evidence>
<dbReference type="Proteomes" id="UP001174909">
    <property type="component" value="Unassembled WGS sequence"/>
</dbReference>
<dbReference type="PANTHER" id="PTHR23011:SF28">
    <property type="entry name" value="CYCLIC NUCLEOTIDE-BINDING DOMAIN CONTAINING PROTEIN"/>
    <property type="match status" value="1"/>
</dbReference>
<feature type="region of interest" description="Disordered" evidence="2">
    <location>
        <begin position="146"/>
        <end position="207"/>
    </location>
</feature>
<feature type="compositionally biased region" description="Basic and acidic residues" evidence="2">
    <location>
        <begin position="711"/>
        <end position="723"/>
    </location>
</feature>
<dbReference type="SUPFAM" id="SSF51206">
    <property type="entry name" value="cAMP-binding domain-like"/>
    <property type="match status" value="2"/>
</dbReference>
<protein>
    <submittedName>
        <fullName evidence="7">Rap guanine nucleotide exchange factor 2</fullName>
    </submittedName>
</protein>
<dbReference type="PROSITE" id="PS50212">
    <property type="entry name" value="RASGEF_NTER"/>
    <property type="match status" value="1"/>
</dbReference>
<dbReference type="Gene3D" id="2.30.42.10">
    <property type="match status" value="1"/>
</dbReference>
<feature type="region of interest" description="Disordered" evidence="2">
    <location>
        <begin position="706"/>
        <end position="750"/>
    </location>
</feature>
<dbReference type="SUPFAM" id="SSF48366">
    <property type="entry name" value="Ras GEF"/>
    <property type="match status" value="1"/>
</dbReference>
<evidence type="ECO:0000256" key="3">
    <source>
        <dbReference type="SAM" id="Phobius"/>
    </source>
</evidence>